<sequence>MSKIVPNDKGFKIIEMSTMEFLFIGGQSICDVCNEKMLKGYYISVLNRAYCQKHFNEWLNTAIRYEEDIPYELSKFEAMRLVLKAKK</sequence>
<accession>A0A4R1RA78</accession>
<name>A0A4R1RA78_9FLAO</name>
<dbReference type="RefSeq" id="WP_132219427.1">
    <property type="nucleotide sequence ID" value="NZ_OX156936.1"/>
</dbReference>
<keyword evidence="2" id="KW-1185">Reference proteome</keyword>
<dbReference type="Proteomes" id="UP000295455">
    <property type="component" value="Unassembled WGS sequence"/>
</dbReference>
<evidence type="ECO:0000313" key="1">
    <source>
        <dbReference type="EMBL" id="TCL62500.1"/>
    </source>
</evidence>
<gene>
    <name evidence="1" type="ORF">EV196_11342</name>
</gene>
<proteinExistence type="predicted"/>
<evidence type="ECO:0000313" key="2">
    <source>
        <dbReference type="Proteomes" id="UP000295455"/>
    </source>
</evidence>
<dbReference type="AlphaFoldDB" id="A0A4R1RA78"/>
<protein>
    <submittedName>
        <fullName evidence="1">Uncharacterized protein</fullName>
    </submittedName>
</protein>
<reference evidence="1 2" key="1">
    <citation type="submission" date="2019-03" db="EMBL/GenBank/DDBJ databases">
        <title>Genomic Encyclopedia of Type Strains, Phase IV (KMG-IV): sequencing the most valuable type-strain genomes for metagenomic binning, comparative biology and taxonomic classification.</title>
        <authorList>
            <person name="Goeker M."/>
        </authorList>
    </citation>
    <scope>NUCLEOTIDE SEQUENCE [LARGE SCALE GENOMIC DNA]</scope>
    <source>
        <strain evidence="1 2">DSM 18792</strain>
    </source>
</reference>
<organism evidence="1 2">
    <name type="scientific">Mariniflexile fucanivorans</name>
    <dbReference type="NCBI Taxonomy" id="264023"/>
    <lineage>
        <taxon>Bacteria</taxon>
        <taxon>Pseudomonadati</taxon>
        <taxon>Bacteroidota</taxon>
        <taxon>Flavobacteriia</taxon>
        <taxon>Flavobacteriales</taxon>
        <taxon>Flavobacteriaceae</taxon>
        <taxon>Mariniflexile</taxon>
    </lineage>
</organism>
<dbReference type="OrthoDB" id="1029915at2"/>
<dbReference type="EMBL" id="SLUP01000013">
    <property type="protein sequence ID" value="TCL62500.1"/>
    <property type="molecule type" value="Genomic_DNA"/>
</dbReference>
<comment type="caution">
    <text evidence="1">The sequence shown here is derived from an EMBL/GenBank/DDBJ whole genome shotgun (WGS) entry which is preliminary data.</text>
</comment>